<organism evidence="1 2">
    <name type="scientific">Cuscuta epithymum</name>
    <dbReference type="NCBI Taxonomy" id="186058"/>
    <lineage>
        <taxon>Eukaryota</taxon>
        <taxon>Viridiplantae</taxon>
        <taxon>Streptophyta</taxon>
        <taxon>Embryophyta</taxon>
        <taxon>Tracheophyta</taxon>
        <taxon>Spermatophyta</taxon>
        <taxon>Magnoliopsida</taxon>
        <taxon>eudicotyledons</taxon>
        <taxon>Gunneridae</taxon>
        <taxon>Pentapetalae</taxon>
        <taxon>asterids</taxon>
        <taxon>lamiids</taxon>
        <taxon>Solanales</taxon>
        <taxon>Convolvulaceae</taxon>
        <taxon>Cuscuteae</taxon>
        <taxon>Cuscuta</taxon>
        <taxon>Cuscuta subgen. Cuscuta</taxon>
    </lineage>
</organism>
<dbReference type="AlphaFoldDB" id="A0AAV0EK07"/>
<reference evidence="1" key="1">
    <citation type="submission" date="2022-07" db="EMBL/GenBank/DDBJ databases">
        <authorList>
            <person name="Macas J."/>
            <person name="Novak P."/>
            <person name="Neumann P."/>
        </authorList>
    </citation>
    <scope>NUCLEOTIDE SEQUENCE</scope>
</reference>
<sequence length="55" mass="6309">MDGVDFSSPGRRRIKPILASARSCSWILVAWLIWRFPSLRRNDLFAFGSQDLDLA</sequence>
<gene>
    <name evidence="1" type="ORF">CEPIT_LOCUS25705</name>
</gene>
<protein>
    <submittedName>
        <fullName evidence="1">Uncharacterized protein</fullName>
    </submittedName>
</protein>
<proteinExistence type="predicted"/>
<evidence type="ECO:0000313" key="2">
    <source>
        <dbReference type="Proteomes" id="UP001152523"/>
    </source>
</evidence>
<dbReference type="EMBL" id="CAMAPF010000933">
    <property type="protein sequence ID" value="CAH9124067.1"/>
    <property type="molecule type" value="Genomic_DNA"/>
</dbReference>
<comment type="caution">
    <text evidence="1">The sequence shown here is derived from an EMBL/GenBank/DDBJ whole genome shotgun (WGS) entry which is preliminary data.</text>
</comment>
<accession>A0AAV0EK07</accession>
<name>A0AAV0EK07_9ASTE</name>
<evidence type="ECO:0000313" key="1">
    <source>
        <dbReference type="EMBL" id="CAH9124067.1"/>
    </source>
</evidence>
<dbReference type="Proteomes" id="UP001152523">
    <property type="component" value="Unassembled WGS sequence"/>
</dbReference>
<keyword evidence="2" id="KW-1185">Reference proteome</keyword>